<comment type="caution">
    <text evidence="6">The sequence shown here is derived from an EMBL/GenBank/DDBJ whole genome shotgun (WGS) entry which is preliminary data.</text>
</comment>
<dbReference type="Pfam" id="PF00150">
    <property type="entry name" value="Cellulase"/>
    <property type="match status" value="1"/>
</dbReference>
<dbReference type="Proteomes" id="UP000252554">
    <property type="component" value="Unassembled WGS sequence"/>
</dbReference>
<feature type="signal peptide" evidence="4">
    <location>
        <begin position="1"/>
        <end position="30"/>
    </location>
</feature>
<accession>A0A365PVR0</accession>
<dbReference type="Gene3D" id="3.20.20.80">
    <property type="entry name" value="Glycosidases"/>
    <property type="match status" value="1"/>
</dbReference>
<name>A0A365PVR0_9GAMM</name>
<keyword evidence="2 3" id="KW-0326">Glycosidase</keyword>
<evidence type="ECO:0000313" key="7">
    <source>
        <dbReference type="Proteomes" id="UP000252554"/>
    </source>
</evidence>
<dbReference type="GO" id="GO:0004553">
    <property type="term" value="F:hydrolase activity, hydrolyzing O-glycosyl compounds"/>
    <property type="evidence" value="ECO:0007669"/>
    <property type="project" value="InterPro"/>
</dbReference>
<reference evidence="6 7" key="1">
    <citation type="submission" date="2018-06" db="EMBL/GenBank/DDBJ databases">
        <title>Whole genome sequencing of four bacterial strains from South Shetland trench revealing bio-synthetic gene clusters.</title>
        <authorList>
            <person name="Abdel-Mageed W.M."/>
            <person name="Lehri B."/>
            <person name="Jarmusch S.A."/>
            <person name="Miranda K."/>
            <person name="Goodfellow M."/>
            <person name="Jaspars M."/>
            <person name="Karlyshev A.V."/>
        </authorList>
    </citation>
    <scope>NUCLEOTIDE SEQUENCE [LARGE SCALE GENOMIC DNA]</scope>
    <source>
        <strain evidence="6 7">SST2</strain>
    </source>
</reference>
<evidence type="ECO:0000256" key="4">
    <source>
        <dbReference type="SAM" id="SignalP"/>
    </source>
</evidence>
<dbReference type="AlphaFoldDB" id="A0A365PVR0"/>
<sequence length="399" mass="44603">MRLRNRTMLAFREYAYALVSLLINVPVAVADTSEPTFTRSGPIKGIGVSPPISNWEAPAYGLTQARLDALEQAGFNTLRIWISLEEFLTPPVSIEATLSRWTGYISRAAETGFRVQVSWASTWEQRIAVVNEPTTNARFERALGALCGALNRSFSEEQVALEMLNEPPGEQLAPSYYTSVAPGWYSACRSKAPNLTIILQPEAGWHGALGHFNLSQYDANTMFSFHPYAPGEFTHQGTGSQPHLYNVPMPITRYAGGKMQMLADVSARIEADTTLTPERKVEEITRYGRIIDHLWWSDGARWEDWTELQRWVGSTGINPRRIIAGEFGVVSEFNYNGTPALPDVASRAYFMHKIRAQTEANNFAGWVVHQAFGDFNLFQQTSVGEHGEHLIPELVEALF</sequence>
<evidence type="ECO:0000256" key="1">
    <source>
        <dbReference type="ARBA" id="ARBA00022801"/>
    </source>
</evidence>
<dbReference type="InterPro" id="IPR001547">
    <property type="entry name" value="Glyco_hydro_5"/>
</dbReference>
<evidence type="ECO:0000313" key="6">
    <source>
        <dbReference type="EMBL" id="RBA59467.1"/>
    </source>
</evidence>
<organism evidence="6 7">
    <name type="scientific">Stutzerimonas zhaodongensis</name>
    <dbReference type="NCBI Taxonomy" id="1176257"/>
    <lineage>
        <taxon>Bacteria</taxon>
        <taxon>Pseudomonadati</taxon>
        <taxon>Pseudomonadota</taxon>
        <taxon>Gammaproteobacteria</taxon>
        <taxon>Pseudomonadales</taxon>
        <taxon>Pseudomonadaceae</taxon>
        <taxon>Stutzerimonas</taxon>
    </lineage>
</organism>
<gene>
    <name evidence="6" type="ORF">DQ403_09365</name>
</gene>
<evidence type="ECO:0000259" key="5">
    <source>
        <dbReference type="Pfam" id="PF00150"/>
    </source>
</evidence>
<evidence type="ECO:0000256" key="2">
    <source>
        <dbReference type="ARBA" id="ARBA00023295"/>
    </source>
</evidence>
<proteinExistence type="inferred from homology"/>
<evidence type="ECO:0000256" key="3">
    <source>
        <dbReference type="RuleBase" id="RU361153"/>
    </source>
</evidence>
<dbReference type="GO" id="GO:0000272">
    <property type="term" value="P:polysaccharide catabolic process"/>
    <property type="evidence" value="ECO:0007669"/>
    <property type="project" value="InterPro"/>
</dbReference>
<protein>
    <recommendedName>
        <fullName evidence="5">Glycoside hydrolase family 5 domain-containing protein</fullName>
    </recommendedName>
</protein>
<feature type="domain" description="Glycoside hydrolase family 5" evidence="5">
    <location>
        <begin position="55"/>
        <end position="330"/>
    </location>
</feature>
<keyword evidence="1 3" id="KW-0378">Hydrolase</keyword>
<feature type="chain" id="PRO_5016966315" description="Glycoside hydrolase family 5 domain-containing protein" evidence="4">
    <location>
        <begin position="31"/>
        <end position="399"/>
    </location>
</feature>
<keyword evidence="4" id="KW-0732">Signal</keyword>
<dbReference type="SUPFAM" id="SSF51445">
    <property type="entry name" value="(Trans)glycosidases"/>
    <property type="match status" value="1"/>
</dbReference>
<dbReference type="InterPro" id="IPR017853">
    <property type="entry name" value="GH"/>
</dbReference>
<dbReference type="EMBL" id="QNTV01000005">
    <property type="protein sequence ID" value="RBA59467.1"/>
    <property type="molecule type" value="Genomic_DNA"/>
</dbReference>
<comment type="similarity">
    <text evidence="3">Belongs to the glycosyl hydrolase 5 (cellulase A) family.</text>
</comment>